<dbReference type="EMBL" id="JAUJYO010000003">
    <property type="protein sequence ID" value="KAK1321528.1"/>
    <property type="molecule type" value="Genomic_DNA"/>
</dbReference>
<proteinExistence type="predicted"/>
<evidence type="ECO:0000313" key="3">
    <source>
        <dbReference type="Proteomes" id="UP001180020"/>
    </source>
</evidence>
<dbReference type="InterPro" id="IPR026960">
    <property type="entry name" value="RVT-Znf"/>
</dbReference>
<keyword evidence="3" id="KW-1185">Reference proteome</keyword>
<reference evidence="2" key="2">
    <citation type="submission" date="2023-06" db="EMBL/GenBank/DDBJ databases">
        <authorList>
            <person name="Ma L."/>
            <person name="Liu K.-W."/>
            <person name="Li Z."/>
            <person name="Hsiao Y.-Y."/>
            <person name="Qi Y."/>
            <person name="Fu T."/>
            <person name="Tang G."/>
            <person name="Zhang D."/>
            <person name="Sun W.-H."/>
            <person name="Liu D.-K."/>
            <person name="Li Y."/>
            <person name="Chen G.-Z."/>
            <person name="Liu X.-D."/>
            <person name="Liao X.-Y."/>
            <person name="Jiang Y.-T."/>
            <person name="Yu X."/>
            <person name="Hao Y."/>
            <person name="Huang J."/>
            <person name="Zhao X.-W."/>
            <person name="Ke S."/>
            <person name="Chen Y.-Y."/>
            <person name="Wu W.-L."/>
            <person name="Hsu J.-L."/>
            <person name="Lin Y.-F."/>
            <person name="Huang M.-D."/>
            <person name="Li C.-Y."/>
            <person name="Huang L."/>
            <person name="Wang Z.-W."/>
            <person name="Zhao X."/>
            <person name="Zhong W.-Y."/>
            <person name="Peng D.-H."/>
            <person name="Ahmad S."/>
            <person name="Lan S."/>
            <person name="Zhang J.-S."/>
            <person name="Tsai W.-C."/>
            <person name="Van De Peer Y."/>
            <person name="Liu Z.-J."/>
        </authorList>
    </citation>
    <scope>NUCLEOTIDE SEQUENCE</scope>
    <source>
        <strain evidence="2">CP</strain>
        <tissue evidence="2">Leaves</tissue>
    </source>
</reference>
<dbReference type="Proteomes" id="UP001180020">
    <property type="component" value="Unassembled WGS sequence"/>
</dbReference>
<organism evidence="2 3">
    <name type="scientific">Acorus calamus</name>
    <name type="common">Sweet flag</name>
    <dbReference type="NCBI Taxonomy" id="4465"/>
    <lineage>
        <taxon>Eukaryota</taxon>
        <taxon>Viridiplantae</taxon>
        <taxon>Streptophyta</taxon>
        <taxon>Embryophyta</taxon>
        <taxon>Tracheophyta</taxon>
        <taxon>Spermatophyta</taxon>
        <taxon>Magnoliopsida</taxon>
        <taxon>Liliopsida</taxon>
        <taxon>Acoraceae</taxon>
        <taxon>Acorus</taxon>
    </lineage>
</organism>
<evidence type="ECO:0000313" key="2">
    <source>
        <dbReference type="EMBL" id="KAK1321528.1"/>
    </source>
</evidence>
<evidence type="ECO:0000259" key="1">
    <source>
        <dbReference type="Pfam" id="PF13966"/>
    </source>
</evidence>
<gene>
    <name evidence="2" type="ORF">QJS10_CPA03g01625</name>
</gene>
<reference evidence="2" key="1">
    <citation type="journal article" date="2023" name="Nat. Commun.">
        <title>Diploid and tetraploid genomes of Acorus and the evolution of monocots.</title>
        <authorList>
            <person name="Ma L."/>
            <person name="Liu K.W."/>
            <person name="Li Z."/>
            <person name="Hsiao Y.Y."/>
            <person name="Qi Y."/>
            <person name="Fu T."/>
            <person name="Tang G.D."/>
            <person name="Zhang D."/>
            <person name="Sun W.H."/>
            <person name="Liu D.K."/>
            <person name="Li Y."/>
            <person name="Chen G.Z."/>
            <person name="Liu X.D."/>
            <person name="Liao X.Y."/>
            <person name="Jiang Y.T."/>
            <person name="Yu X."/>
            <person name="Hao Y."/>
            <person name="Huang J."/>
            <person name="Zhao X.W."/>
            <person name="Ke S."/>
            <person name="Chen Y.Y."/>
            <person name="Wu W.L."/>
            <person name="Hsu J.L."/>
            <person name="Lin Y.F."/>
            <person name="Huang M.D."/>
            <person name="Li C.Y."/>
            <person name="Huang L."/>
            <person name="Wang Z.W."/>
            <person name="Zhao X."/>
            <person name="Zhong W.Y."/>
            <person name="Peng D.H."/>
            <person name="Ahmad S."/>
            <person name="Lan S."/>
            <person name="Zhang J.S."/>
            <person name="Tsai W.C."/>
            <person name="Van de Peer Y."/>
            <person name="Liu Z.J."/>
        </authorList>
    </citation>
    <scope>NUCLEOTIDE SEQUENCE</scope>
    <source>
        <strain evidence="2">CP</strain>
    </source>
</reference>
<feature type="domain" description="Reverse transcriptase zinc-binding" evidence="1">
    <location>
        <begin position="68"/>
        <end position="112"/>
    </location>
</feature>
<protein>
    <recommendedName>
        <fullName evidence="1">Reverse transcriptase zinc-binding domain-containing protein</fullName>
    </recommendedName>
</protein>
<dbReference type="Pfam" id="PF13966">
    <property type="entry name" value="zf-RVT"/>
    <property type="match status" value="1"/>
</dbReference>
<accession>A0AAV9F9J9</accession>
<dbReference type="AlphaFoldDB" id="A0AAV9F9J9"/>
<name>A0AAV9F9J9_ACOCL</name>
<sequence>MECTQFRGAVDPLLPIKHFIKDGKWVQPPWWSADWDDIWGDISDQECGGFGDDTLIWPLSRDGMLRTPQAWTFLRAKKEKPKWSKWLWQKFQPQKFSMCTWLALLGRVGLNDLGNLEGKVLSNLPRQRDS</sequence>
<comment type="caution">
    <text evidence="2">The sequence shown here is derived from an EMBL/GenBank/DDBJ whole genome shotgun (WGS) entry which is preliminary data.</text>
</comment>